<dbReference type="RefSeq" id="WP_133197031.1">
    <property type="nucleotide sequence ID" value="NZ_JBHUCW010000022.1"/>
</dbReference>
<proteinExistence type="predicted"/>
<comment type="caution">
    <text evidence="1">The sequence shown here is derived from an EMBL/GenBank/DDBJ whole genome shotgun (WGS) entry which is preliminary data.</text>
</comment>
<keyword evidence="2" id="KW-1185">Reference proteome</keyword>
<dbReference type="OrthoDB" id="6759120at2"/>
<sequence>MTTLADQARGTGAAAMGSPRFTRDDCDKIHDYVTYASSLPTILQAVEVFVGYRTAGVAGLEPADLRTLFERIRSNADDWDPTKDMITQQATTLLSISDRIVRSGELLIDAIKALPPYVRACATVGADLSELPVGDIPDESFGPADIQGKSQLAGKMESLQKINREQVGDTAHAMRLLLNFREGVVALEPVVAGKRLVLKNSNREKIGNEITVEPMIAAFQREYDLAVQSNPRDAAIVEAKRRELDTAIQTLKSQMEVYRSRQRVTYTMGRLFVHFTELGLVMLDAEMAVTHLWLAWQEACVALTNAAEQFDSIDGRRKLLTFLIDFKTIINNWKFVQSRAMELSSVF</sequence>
<evidence type="ECO:0000313" key="2">
    <source>
        <dbReference type="Proteomes" id="UP000295722"/>
    </source>
</evidence>
<dbReference type="EMBL" id="SMRP01000012">
    <property type="protein sequence ID" value="TDG21121.1"/>
    <property type="molecule type" value="Genomic_DNA"/>
</dbReference>
<evidence type="ECO:0000313" key="1">
    <source>
        <dbReference type="EMBL" id="TDG21121.1"/>
    </source>
</evidence>
<dbReference type="AlphaFoldDB" id="A0A4R5M5H2"/>
<accession>A0A4R5M5H2</accession>
<dbReference type="SUPFAM" id="SSF58100">
    <property type="entry name" value="Bacterial hemolysins"/>
    <property type="match status" value="1"/>
</dbReference>
<gene>
    <name evidence="1" type="ORF">EYW47_22365</name>
</gene>
<reference evidence="1 2" key="1">
    <citation type="submission" date="2019-03" db="EMBL/GenBank/DDBJ databases">
        <title>Paraburkholderia sp. 4M-K11, isolated from subtropical forest soil.</title>
        <authorList>
            <person name="Gao Z.-H."/>
            <person name="Qiu L.-H."/>
        </authorList>
    </citation>
    <scope>NUCLEOTIDE SEQUENCE [LARGE SCALE GENOMIC DNA]</scope>
    <source>
        <strain evidence="1 2">4M-K11</strain>
    </source>
</reference>
<protein>
    <submittedName>
        <fullName evidence="1">Uncharacterized protein</fullName>
    </submittedName>
</protein>
<organism evidence="1 2">
    <name type="scientific">Paraburkholderia silviterrae</name>
    <dbReference type="NCBI Taxonomy" id="2528715"/>
    <lineage>
        <taxon>Bacteria</taxon>
        <taxon>Pseudomonadati</taxon>
        <taxon>Pseudomonadota</taxon>
        <taxon>Betaproteobacteria</taxon>
        <taxon>Burkholderiales</taxon>
        <taxon>Burkholderiaceae</taxon>
        <taxon>Paraburkholderia</taxon>
    </lineage>
</organism>
<dbReference type="Proteomes" id="UP000295722">
    <property type="component" value="Unassembled WGS sequence"/>
</dbReference>
<name>A0A4R5M5H2_9BURK</name>